<dbReference type="OrthoDB" id="4160690at2759"/>
<name>A0A8H4L5J0_9HYPO</name>
<comment type="caution">
    <text evidence="3">The sequence shown here is derived from an EMBL/GenBank/DDBJ whole genome shotgun (WGS) entry which is preliminary data.</text>
</comment>
<dbReference type="EMBL" id="JAADYS010001495">
    <property type="protein sequence ID" value="KAF4462681.1"/>
    <property type="molecule type" value="Genomic_DNA"/>
</dbReference>
<evidence type="ECO:0000256" key="1">
    <source>
        <dbReference type="SAM" id="MobiDB-lite"/>
    </source>
</evidence>
<evidence type="ECO:0000313" key="3">
    <source>
        <dbReference type="EMBL" id="KAF4462681.1"/>
    </source>
</evidence>
<keyword evidence="2" id="KW-0732">Signal</keyword>
<sequence length="211" mass="20942">MQLTYTAVVLGSLATLASGLTQREFQFPDSVPLSRRQTSGPEYQCHANCGYTILGAEDEGYCDDAEWKELLEGCLKCANTYDMWGDYGEGVKGAAKGCGIDAEPEGASGGSASGTAAATTAVAVTTEATAAETSATAAPTTAAEETSAAAPATTTEEEAATSVVSTPAANNNTTAPNATPTSTDSDNAASNLGLSGVLALGAALVAAAGLI</sequence>
<gene>
    <name evidence="3" type="ORF">FALBO_10503</name>
</gene>
<keyword evidence="4" id="KW-1185">Reference proteome</keyword>
<evidence type="ECO:0000256" key="2">
    <source>
        <dbReference type="SAM" id="SignalP"/>
    </source>
</evidence>
<feature type="region of interest" description="Disordered" evidence="1">
    <location>
        <begin position="130"/>
        <end position="186"/>
    </location>
</feature>
<feature type="chain" id="PRO_5034987167" evidence="2">
    <location>
        <begin position="20"/>
        <end position="211"/>
    </location>
</feature>
<proteinExistence type="predicted"/>
<reference evidence="3 4" key="1">
    <citation type="submission" date="2020-01" db="EMBL/GenBank/DDBJ databases">
        <title>Identification and distribution of gene clusters putatively required for synthesis of sphingolipid metabolism inhibitors in phylogenetically diverse species of the filamentous fungus Fusarium.</title>
        <authorList>
            <person name="Kim H.-S."/>
            <person name="Busman M."/>
            <person name="Brown D.W."/>
            <person name="Divon H."/>
            <person name="Uhlig S."/>
            <person name="Proctor R.H."/>
        </authorList>
    </citation>
    <scope>NUCLEOTIDE SEQUENCE [LARGE SCALE GENOMIC DNA]</scope>
    <source>
        <strain evidence="3 4">NRRL 20459</strain>
    </source>
</reference>
<protein>
    <submittedName>
        <fullName evidence="3">Uncharacterized protein</fullName>
    </submittedName>
</protein>
<feature type="signal peptide" evidence="2">
    <location>
        <begin position="1"/>
        <end position="19"/>
    </location>
</feature>
<accession>A0A8H4L5J0</accession>
<dbReference type="AlphaFoldDB" id="A0A8H4L5J0"/>
<organism evidence="3 4">
    <name type="scientific">Fusarium albosuccineum</name>
    <dbReference type="NCBI Taxonomy" id="1237068"/>
    <lineage>
        <taxon>Eukaryota</taxon>
        <taxon>Fungi</taxon>
        <taxon>Dikarya</taxon>
        <taxon>Ascomycota</taxon>
        <taxon>Pezizomycotina</taxon>
        <taxon>Sordariomycetes</taxon>
        <taxon>Hypocreomycetidae</taxon>
        <taxon>Hypocreales</taxon>
        <taxon>Nectriaceae</taxon>
        <taxon>Fusarium</taxon>
        <taxon>Fusarium decemcellulare species complex</taxon>
    </lineage>
</organism>
<dbReference type="Proteomes" id="UP000554235">
    <property type="component" value="Unassembled WGS sequence"/>
</dbReference>
<evidence type="ECO:0000313" key="4">
    <source>
        <dbReference type="Proteomes" id="UP000554235"/>
    </source>
</evidence>